<evidence type="ECO:0000313" key="4">
    <source>
        <dbReference type="Proteomes" id="UP000326169"/>
    </source>
</evidence>
<evidence type="ECO:0000256" key="1">
    <source>
        <dbReference type="SAM" id="MobiDB-lite"/>
    </source>
</evidence>
<feature type="region of interest" description="Disordered" evidence="1">
    <location>
        <begin position="213"/>
        <end position="252"/>
    </location>
</feature>
<protein>
    <recommendedName>
        <fullName evidence="2">Putative restriction endonuclease domain-containing protein</fullName>
    </recommendedName>
</protein>
<evidence type="ECO:0000259" key="2">
    <source>
        <dbReference type="Pfam" id="PF05685"/>
    </source>
</evidence>
<organism evidence="3 4">
    <name type="scientific">Limnospira platensis NIES-46</name>
    <dbReference type="NCBI Taxonomy" id="1236695"/>
    <lineage>
        <taxon>Bacteria</taxon>
        <taxon>Bacillati</taxon>
        <taxon>Cyanobacteriota</taxon>
        <taxon>Cyanophyceae</taxon>
        <taxon>Oscillatoriophycideae</taxon>
        <taxon>Oscillatoriales</taxon>
        <taxon>Sirenicapillariaceae</taxon>
        <taxon>Limnospira</taxon>
    </lineage>
</organism>
<dbReference type="CDD" id="cd06260">
    <property type="entry name" value="DUF820-like"/>
    <property type="match status" value="1"/>
</dbReference>
<dbReference type="PANTHER" id="PTHR33352">
    <property type="entry name" value="SLR1095 PROTEIN"/>
    <property type="match status" value="1"/>
</dbReference>
<reference evidence="3 4" key="1">
    <citation type="journal article" date="2019" name="J Genomics">
        <title>The Draft Genome of a Hydrogen-producing Cyanobacterium, Arthrospira platensis NIES-46.</title>
        <authorList>
            <person name="Suzuki S."/>
            <person name="Yamaguchi H."/>
            <person name="Kawachi M."/>
        </authorList>
    </citation>
    <scope>NUCLEOTIDE SEQUENCE [LARGE SCALE GENOMIC DNA]</scope>
    <source>
        <strain evidence="3 4">NIES-46</strain>
    </source>
</reference>
<dbReference type="GeneID" id="301681850"/>
<dbReference type="PANTHER" id="PTHR33352:SF2">
    <property type="entry name" value="SLL0995 PROTEIN"/>
    <property type="match status" value="1"/>
</dbReference>
<feature type="compositionally biased region" description="Basic and acidic residues" evidence="1">
    <location>
        <begin position="235"/>
        <end position="252"/>
    </location>
</feature>
<feature type="region of interest" description="Disordered" evidence="1">
    <location>
        <begin position="1"/>
        <end position="23"/>
    </location>
</feature>
<dbReference type="InterPro" id="IPR011335">
    <property type="entry name" value="Restrct_endonuc-II-like"/>
</dbReference>
<dbReference type="EMBL" id="BIMW01000050">
    <property type="protein sequence ID" value="GCE92897.1"/>
    <property type="molecule type" value="Genomic_DNA"/>
</dbReference>
<dbReference type="InterPro" id="IPR008538">
    <property type="entry name" value="Uma2"/>
</dbReference>
<dbReference type="Pfam" id="PF05685">
    <property type="entry name" value="Uma2"/>
    <property type="match status" value="1"/>
</dbReference>
<dbReference type="InterPro" id="IPR012296">
    <property type="entry name" value="Nuclease_put_TT1808"/>
</dbReference>
<dbReference type="SUPFAM" id="SSF52980">
    <property type="entry name" value="Restriction endonuclease-like"/>
    <property type="match status" value="1"/>
</dbReference>
<feature type="domain" description="Putative restriction endonuclease" evidence="2">
    <location>
        <begin position="44"/>
        <end position="162"/>
    </location>
</feature>
<dbReference type="Proteomes" id="UP000326169">
    <property type="component" value="Unassembled WGS sequence"/>
</dbReference>
<comment type="caution">
    <text evidence="3">The sequence shown here is derived from an EMBL/GenBank/DDBJ whole genome shotgun (WGS) entry which is preliminary data.</text>
</comment>
<accession>A0A5M3T208</accession>
<sequence>MVTTPQPTRPANVIYPDSDGNPMAENTRQFRSIVVIKENLEILFDDDPNVFIAGDLLWYPMEGNNKRRQAPDAMVVFGRPKGVPEASPQENRGSYKQWEEGNIPPQVVFEILSPGNRLKEMVKKQQFYDRYGVEEYYIFDPDRFDFHGSIRNQTGSLELIEQAENWTSPRLGIRFELIEEQFTIYRPDGQRFLTPTELAKLAEQQRLEAQQQRLEAQQQRQEAEQQRQEAQQQRLEAEQQRQEAEQQRQRAELAETRLRELEARLQQLEGDRSLWLGFHPTFVGGLKRG</sequence>
<keyword evidence="4" id="KW-1185">Reference proteome</keyword>
<dbReference type="Gene3D" id="3.90.1570.10">
    <property type="entry name" value="tt1808, chain A"/>
    <property type="match status" value="1"/>
</dbReference>
<name>A0A5M3T208_LIMPL</name>
<gene>
    <name evidence="3" type="ORF">NIES46_09410</name>
</gene>
<proteinExistence type="predicted"/>
<dbReference type="RefSeq" id="WP_050856838.1">
    <property type="nucleotide sequence ID" value="NZ_BIMW01000050.1"/>
</dbReference>
<evidence type="ECO:0000313" key="3">
    <source>
        <dbReference type="EMBL" id="GCE92897.1"/>
    </source>
</evidence>